<proteinExistence type="inferred from homology"/>
<keyword evidence="6" id="KW-0131">Cell cycle</keyword>
<dbReference type="GO" id="GO:0000776">
    <property type="term" value="C:kinetochore"/>
    <property type="evidence" value="ECO:0007669"/>
    <property type="project" value="TreeGrafter"/>
</dbReference>
<evidence type="ECO:0000256" key="3">
    <source>
        <dbReference type="ARBA" id="ARBA00022618"/>
    </source>
</evidence>
<keyword evidence="3" id="KW-0132">Cell division</keyword>
<evidence type="ECO:0000256" key="2">
    <source>
        <dbReference type="ARBA" id="ARBA00008029"/>
    </source>
</evidence>
<dbReference type="Pfam" id="PF05557">
    <property type="entry name" value="MAD"/>
    <property type="match status" value="1"/>
</dbReference>
<dbReference type="GO" id="GO:0051301">
    <property type="term" value="P:cell division"/>
    <property type="evidence" value="ECO:0007669"/>
    <property type="project" value="UniProtKB-KW"/>
</dbReference>
<feature type="coiled-coil region" evidence="7">
    <location>
        <begin position="355"/>
        <end position="382"/>
    </location>
</feature>
<comment type="subcellular location">
    <subcellularLocation>
        <location evidence="1">Nucleus</location>
    </subcellularLocation>
</comment>
<organism evidence="8 9">
    <name type="scientific">Erpetoichthys calabaricus</name>
    <name type="common">Rope fish</name>
    <name type="synonym">Calamoichthys calabaricus</name>
    <dbReference type="NCBI Taxonomy" id="27687"/>
    <lineage>
        <taxon>Eukaryota</taxon>
        <taxon>Metazoa</taxon>
        <taxon>Chordata</taxon>
        <taxon>Craniata</taxon>
        <taxon>Vertebrata</taxon>
        <taxon>Euteleostomi</taxon>
        <taxon>Actinopterygii</taxon>
        <taxon>Polypteriformes</taxon>
        <taxon>Polypteridae</taxon>
        <taxon>Erpetoichthys</taxon>
    </lineage>
</organism>
<keyword evidence="5" id="KW-0539">Nucleus</keyword>
<dbReference type="PANTHER" id="PTHR23168:SF0">
    <property type="entry name" value="MITOTIC SPINDLE ASSEMBLY CHECKPOINT PROTEIN MAD1"/>
    <property type="match status" value="1"/>
</dbReference>
<dbReference type="GO" id="GO:0051315">
    <property type="term" value="P:attachment of mitotic spindle microtubules to kinetochore"/>
    <property type="evidence" value="ECO:0007669"/>
    <property type="project" value="TreeGrafter"/>
</dbReference>
<gene>
    <name evidence="8" type="primary">MAD1L1</name>
</gene>
<evidence type="ECO:0000256" key="7">
    <source>
        <dbReference type="SAM" id="Coils"/>
    </source>
</evidence>
<keyword evidence="9" id="KW-1185">Reference proteome</keyword>
<dbReference type="PANTHER" id="PTHR23168">
    <property type="entry name" value="MITOTIC SPINDLE ASSEMBLY CHECKPOINT PROTEIN MAD1 MITOTIC ARREST DEFICIENT-LIKE PROTEIN 1"/>
    <property type="match status" value="1"/>
</dbReference>
<feature type="coiled-coil region" evidence="7">
    <location>
        <begin position="423"/>
        <end position="485"/>
    </location>
</feature>
<reference evidence="8" key="1">
    <citation type="submission" date="2025-08" db="UniProtKB">
        <authorList>
            <consortium name="Ensembl"/>
        </authorList>
    </citation>
    <scope>IDENTIFICATION</scope>
</reference>
<comment type="similarity">
    <text evidence="2">Belongs to the MAD1 family.</text>
</comment>
<dbReference type="GeneTree" id="ENSGT00390000001316"/>
<evidence type="ECO:0000256" key="1">
    <source>
        <dbReference type="ARBA" id="ARBA00004123"/>
    </source>
</evidence>
<accession>A0A8C4TKY6</accession>
<evidence type="ECO:0000256" key="4">
    <source>
        <dbReference type="ARBA" id="ARBA00022776"/>
    </source>
</evidence>
<name>A0A8C4TKY6_ERPCA</name>
<reference evidence="8" key="2">
    <citation type="submission" date="2025-09" db="UniProtKB">
        <authorList>
            <consortium name="Ensembl"/>
        </authorList>
    </citation>
    <scope>IDENTIFICATION</scope>
</reference>
<dbReference type="Proteomes" id="UP000694620">
    <property type="component" value="Unassembled WGS sequence"/>
</dbReference>
<dbReference type="Ensembl" id="ENSECRT00000032677.1">
    <property type="protein sequence ID" value="ENSECRP00000031978.1"/>
    <property type="gene ID" value="ENSECRG00000021669.1"/>
</dbReference>
<dbReference type="GO" id="GO:0007094">
    <property type="term" value="P:mitotic spindle assembly checkpoint signaling"/>
    <property type="evidence" value="ECO:0007669"/>
    <property type="project" value="InterPro"/>
</dbReference>
<evidence type="ECO:0000256" key="6">
    <source>
        <dbReference type="ARBA" id="ARBA00023306"/>
    </source>
</evidence>
<evidence type="ECO:0000313" key="8">
    <source>
        <dbReference type="Ensembl" id="ENSECRP00000031978.1"/>
    </source>
</evidence>
<feature type="coiled-coil region" evidence="7">
    <location>
        <begin position="37"/>
        <end position="316"/>
    </location>
</feature>
<keyword evidence="7" id="KW-0175">Coiled coil</keyword>
<dbReference type="AlphaFoldDB" id="A0A8C4TKY6"/>
<dbReference type="GO" id="GO:0072686">
    <property type="term" value="C:mitotic spindle"/>
    <property type="evidence" value="ECO:0007669"/>
    <property type="project" value="TreeGrafter"/>
</dbReference>
<evidence type="ECO:0000256" key="5">
    <source>
        <dbReference type="ARBA" id="ARBA00023242"/>
    </source>
</evidence>
<sequence>MENMDDETTVFSTLKSFNLFLSQKTPKQDSVLEGSTLQFVYQQRMQLEEQADKLHSKSQLLQMDQEKKQMELSHKRARIELEKAAQSSAIDFEREADRNRELISRIKKLEERENEMDQKLKEQMELNQSFRKTLGEQGKTIQEKESKLAEANETIGVLRADISELQRKLKSQEMQLIIEETERQGLQEQVEVLQKKCQEVSVKSRMLQECQSEILKNDLKIKELEKTLALQEQDSVIVKNMRSELAQLPDMEQELKKLRQENAYLRDIMDNNGLLKEEVEGMRRKLERSEKIKEEMIALELKNEKLVAKLQAWEDLEQATGLGIRTPDDFSRVILEIQQRELDLKQQNYSVTSSARALEKARQQLQTEVVQLRAKILEGQKTQENQDAQVRRLQRRIFLLTKERDGIKAILESYDSELTTAYSTQLSQRVKEAEEMLQKVQAHNSEMEAQLSKAQEEAVTYKFQAETVQAEMNLLKSQAATAETSASVTSEEANFLR</sequence>
<dbReference type="GO" id="GO:0005635">
    <property type="term" value="C:nuclear envelope"/>
    <property type="evidence" value="ECO:0007669"/>
    <property type="project" value="TreeGrafter"/>
</dbReference>
<evidence type="ECO:0000313" key="9">
    <source>
        <dbReference type="Proteomes" id="UP000694620"/>
    </source>
</evidence>
<protein>
    <submittedName>
        <fullName evidence="8">Mitotic arrest deficient 1 like 1</fullName>
    </submittedName>
</protein>
<keyword evidence="4" id="KW-0498">Mitosis</keyword>
<dbReference type="InterPro" id="IPR008672">
    <property type="entry name" value="Mad1"/>
</dbReference>